<dbReference type="SUPFAM" id="SSF50494">
    <property type="entry name" value="Trypsin-like serine proteases"/>
    <property type="match status" value="1"/>
</dbReference>
<proteinExistence type="predicted"/>
<evidence type="ECO:0000313" key="3">
    <source>
        <dbReference type="Proteomes" id="UP001147700"/>
    </source>
</evidence>
<evidence type="ECO:0000313" key="2">
    <source>
        <dbReference type="EMBL" id="MDA0138172.1"/>
    </source>
</evidence>
<dbReference type="EMBL" id="JAPCID010000014">
    <property type="protein sequence ID" value="MDA0138172.1"/>
    <property type="molecule type" value="Genomic_DNA"/>
</dbReference>
<dbReference type="Proteomes" id="UP001147700">
    <property type="component" value="Unassembled WGS sequence"/>
</dbReference>
<sequence length="283" mass="29322">MLACLLLAAPAAEARVETKQVSQSKSSVTSYWTAERMKAATPAEKRFGGAAPGQARKAALPWTSEEVTTPYTQAPTSTHGKVFFTLGGNDYVCSGTALLSGNKSVVWTAGHCVNEGPGAFATNWEFVPAYKDGSAPLGVYVAENLYTPTAWRNSGDFSYDLGAAVVAPAGGTALTDRVGGRGIAFNTARNQTYTSYGYPAAPPFGGERLWRCNSGLQTSDTSANPATLGIGCDMTGGSSGGGWIVGSNVVSVNSYGYNNQPDVMYGPYQGSVAQSLYNAAAAG</sequence>
<dbReference type="PANTHER" id="PTHR15462:SF19">
    <property type="entry name" value="PEPTIDASE S1 DOMAIN-CONTAINING PROTEIN"/>
    <property type="match status" value="1"/>
</dbReference>
<organism evidence="2 3">
    <name type="scientific">Solirubrobacter deserti</name>
    <dbReference type="NCBI Taxonomy" id="2282478"/>
    <lineage>
        <taxon>Bacteria</taxon>
        <taxon>Bacillati</taxon>
        <taxon>Actinomycetota</taxon>
        <taxon>Thermoleophilia</taxon>
        <taxon>Solirubrobacterales</taxon>
        <taxon>Solirubrobacteraceae</taxon>
        <taxon>Solirubrobacter</taxon>
    </lineage>
</organism>
<keyword evidence="3" id="KW-1185">Reference proteome</keyword>
<dbReference type="Gene3D" id="2.40.10.10">
    <property type="entry name" value="Trypsin-like serine proteases"/>
    <property type="match status" value="2"/>
</dbReference>
<protein>
    <recommendedName>
        <fullName evidence="4">Peptidase</fullName>
    </recommendedName>
</protein>
<reference evidence="2" key="1">
    <citation type="submission" date="2022-10" db="EMBL/GenBank/DDBJ databases">
        <title>The WGS of Solirubrobacter sp. CPCC 204708.</title>
        <authorList>
            <person name="Jiang Z."/>
        </authorList>
    </citation>
    <scope>NUCLEOTIDE SEQUENCE</scope>
    <source>
        <strain evidence="2">CPCC 204708</strain>
    </source>
</reference>
<evidence type="ECO:0000256" key="1">
    <source>
        <dbReference type="ARBA" id="ARBA00022729"/>
    </source>
</evidence>
<accession>A0ABT4RI00</accession>
<gene>
    <name evidence="2" type="ORF">OJ962_11735</name>
</gene>
<dbReference type="RefSeq" id="WP_202956409.1">
    <property type="nucleotide sequence ID" value="NZ_JAPCID010000014.1"/>
</dbReference>
<dbReference type="InterPro" id="IPR009003">
    <property type="entry name" value="Peptidase_S1_PA"/>
</dbReference>
<dbReference type="InterPro" id="IPR050966">
    <property type="entry name" value="Glutamyl_endopeptidase"/>
</dbReference>
<name>A0ABT4RI00_9ACTN</name>
<dbReference type="PANTHER" id="PTHR15462">
    <property type="entry name" value="SERINE PROTEASE"/>
    <property type="match status" value="1"/>
</dbReference>
<comment type="caution">
    <text evidence="2">The sequence shown here is derived from an EMBL/GenBank/DDBJ whole genome shotgun (WGS) entry which is preliminary data.</text>
</comment>
<keyword evidence="1" id="KW-0732">Signal</keyword>
<dbReference type="InterPro" id="IPR043504">
    <property type="entry name" value="Peptidase_S1_PA_chymotrypsin"/>
</dbReference>
<evidence type="ECO:0008006" key="4">
    <source>
        <dbReference type="Google" id="ProtNLM"/>
    </source>
</evidence>